<protein>
    <submittedName>
        <fullName evidence="1">Uncharacterized protein</fullName>
    </submittedName>
</protein>
<evidence type="ECO:0000313" key="2">
    <source>
        <dbReference type="Proteomes" id="UP000631114"/>
    </source>
</evidence>
<dbReference type="Proteomes" id="UP000631114">
    <property type="component" value="Unassembled WGS sequence"/>
</dbReference>
<gene>
    <name evidence="1" type="ORF">IFM89_022597</name>
</gene>
<accession>A0A835IC43</accession>
<comment type="caution">
    <text evidence="1">The sequence shown here is derived from an EMBL/GenBank/DDBJ whole genome shotgun (WGS) entry which is preliminary data.</text>
</comment>
<dbReference type="AlphaFoldDB" id="A0A835IC43"/>
<dbReference type="EMBL" id="JADFTS010000003">
    <property type="protein sequence ID" value="KAF9615270.1"/>
    <property type="molecule type" value="Genomic_DNA"/>
</dbReference>
<proteinExistence type="predicted"/>
<name>A0A835IC43_9MAGN</name>
<keyword evidence="2" id="KW-1185">Reference proteome</keyword>
<reference evidence="1 2" key="1">
    <citation type="submission" date="2020-10" db="EMBL/GenBank/DDBJ databases">
        <title>The Coptis chinensis genome and diversification of protoberbering-type alkaloids.</title>
        <authorList>
            <person name="Wang B."/>
            <person name="Shu S."/>
            <person name="Song C."/>
            <person name="Liu Y."/>
        </authorList>
    </citation>
    <scope>NUCLEOTIDE SEQUENCE [LARGE SCALE GENOMIC DNA]</scope>
    <source>
        <strain evidence="1">HL-2020</strain>
        <tissue evidence="1">Leaf</tissue>
    </source>
</reference>
<sequence length="137" mass="14333">MAELDRGVLYFANGMESSDQPLSEDVTHFSGCCSSPFLLRSQLSNFCQRVGETKFSTAREQLVAVTSACGAFKGCLGCISTASGSNATTSVTICSATPTCGIASTLSIPSSCVCASSMLLFIIRSRRQPVNRGPGND</sequence>
<organism evidence="1 2">
    <name type="scientific">Coptis chinensis</name>
    <dbReference type="NCBI Taxonomy" id="261450"/>
    <lineage>
        <taxon>Eukaryota</taxon>
        <taxon>Viridiplantae</taxon>
        <taxon>Streptophyta</taxon>
        <taxon>Embryophyta</taxon>
        <taxon>Tracheophyta</taxon>
        <taxon>Spermatophyta</taxon>
        <taxon>Magnoliopsida</taxon>
        <taxon>Ranunculales</taxon>
        <taxon>Ranunculaceae</taxon>
        <taxon>Coptidoideae</taxon>
        <taxon>Coptis</taxon>
    </lineage>
</organism>
<evidence type="ECO:0000313" key="1">
    <source>
        <dbReference type="EMBL" id="KAF9615270.1"/>
    </source>
</evidence>